<protein>
    <submittedName>
        <fullName evidence="1">Uncharacterized protein</fullName>
    </submittedName>
</protein>
<dbReference type="EMBL" id="AEQO01000043">
    <property type="protein sequence ID" value="EFV05427.1"/>
    <property type="molecule type" value="Genomic_DNA"/>
</dbReference>
<name>E6MLR0_9BACT</name>
<dbReference type="HOGENOM" id="CLU_1873561_0_0_10"/>
<dbReference type="Proteomes" id="UP000003874">
    <property type="component" value="Unassembled WGS sequence"/>
</dbReference>
<proteinExistence type="predicted"/>
<accession>E6MLR0</accession>
<comment type="caution">
    <text evidence="1">The sequence shown here is derived from an EMBL/GenBank/DDBJ whole genome shotgun (WGS) entry which is preliminary data.</text>
</comment>
<sequence length="136" mass="15931">MIKNKENKKQVLVENFSAYNGEEPATLRGYVEREADNDPNFFGWLFDNGDIERYADLADEQKQEYKDFLDSLPDVSSQDPEPLETLAAFSEDKTSLYFHEFELKENGYDMLDITEAYPEYDFVEREADGRLVFQLN</sequence>
<dbReference type="STRING" id="888832.HMPREF9420_0427"/>
<dbReference type="RefSeq" id="WP_007133707.1">
    <property type="nucleotide sequence ID" value="NZ_GL629647.1"/>
</dbReference>
<reference evidence="1 2" key="1">
    <citation type="submission" date="2010-12" db="EMBL/GenBank/DDBJ databases">
        <authorList>
            <person name="Muzny D."/>
            <person name="Qin X."/>
            <person name="Deng J."/>
            <person name="Jiang H."/>
            <person name="Liu Y."/>
            <person name="Qu J."/>
            <person name="Song X.-Z."/>
            <person name="Zhang L."/>
            <person name="Thornton R."/>
            <person name="Coyle M."/>
            <person name="Francisco L."/>
            <person name="Jackson L."/>
            <person name="Javaid M."/>
            <person name="Korchina V."/>
            <person name="Kovar C."/>
            <person name="Mata R."/>
            <person name="Mathew T."/>
            <person name="Ngo R."/>
            <person name="Nguyen L."/>
            <person name="Nguyen N."/>
            <person name="Okwuonu G."/>
            <person name="Ongeri F."/>
            <person name="Pham C."/>
            <person name="Simmons D."/>
            <person name="Wilczek-Boney K."/>
            <person name="Hale W."/>
            <person name="Jakkamsetti A."/>
            <person name="Pham P."/>
            <person name="Ruth R."/>
            <person name="San Lucas F."/>
            <person name="Warren J."/>
            <person name="Zhang J."/>
            <person name="Zhao Z."/>
            <person name="Zhou C."/>
            <person name="Zhu D."/>
            <person name="Lee S."/>
            <person name="Bess C."/>
            <person name="Blankenburg K."/>
            <person name="Forbes L."/>
            <person name="Fu Q."/>
            <person name="Gubbala S."/>
            <person name="Hirani K."/>
            <person name="Jayaseelan J.C."/>
            <person name="Lara F."/>
            <person name="Munidasa M."/>
            <person name="Palculict T."/>
            <person name="Patil S."/>
            <person name="Pu L.-L."/>
            <person name="Saada N."/>
            <person name="Tang L."/>
            <person name="Weissenberger G."/>
            <person name="Zhu Y."/>
            <person name="Hemphill L."/>
            <person name="Shang Y."/>
            <person name="Youmans B."/>
            <person name="Ayvaz T."/>
            <person name="Ross M."/>
            <person name="Santibanez J."/>
            <person name="Aqrawi P."/>
            <person name="Gross S."/>
            <person name="Joshi V."/>
            <person name="Fowler G."/>
            <person name="Nazareth L."/>
            <person name="Reid J."/>
            <person name="Worley K."/>
            <person name="Petrosino J."/>
            <person name="Highlander S."/>
            <person name="Gibbs R."/>
        </authorList>
    </citation>
    <scope>NUCLEOTIDE SEQUENCE [LARGE SCALE GENOMIC DNA]</scope>
    <source>
        <strain evidence="1 2">DSM 15606</strain>
    </source>
</reference>
<evidence type="ECO:0000313" key="2">
    <source>
        <dbReference type="Proteomes" id="UP000003874"/>
    </source>
</evidence>
<keyword evidence="2" id="KW-1185">Reference proteome</keyword>
<evidence type="ECO:0000313" key="1">
    <source>
        <dbReference type="EMBL" id="EFV05427.1"/>
    </source>
</evidence>
<gene>
    <name evidence="1" type="ORF">HMPREF9420_0427</name>
</gene>
<dbReference type="OrthoDB" id="9897607at2"/>
<dbReference type="AlphaFoldDB" id="E6MLR0"/>
<organism evidence="1 2">
    <name type="scientific">Segatella salivae DSM 15606</name>
    <dbReference type="NCBI Taxonomy" id="888832"/>
    <lineage>
        <taxon>Bacteria</taxon>
        <taxon>Pseudomonadati</taxon>
        <taxon>Bacteroidota</taxon>
        <taxon>Bacteroidia</taxon>
        <taxon>Bacteroidales</taxon>
        <taxon>Prevotellaceae</taxon>
        <taxon>Segatella</taxon>
    </lineage>
</organism>